<feature type="transmembrane region" description="Helical" evidence="1">
    <location>
        <begin position="7"/>
        <end position="26"/>
    </location>
</feature>
<evidence type="ECO:0000313" key="2">
    <source>
        <dbReference type="EMBL" id="GHC91227.1"/>
    </source>
</evidence>
<dbReference type="Proteomes" id="UP000638353">
    <property type="component" value="Unassembled WGS sequence"/>
</dbReference>
<evidence type="ECO:0000256" key="1">
    <source>
        <dbReference type="SAM" id="Phobius"/>
    </source>
</evidence>
<reference evidence="2" key="1">
    <citation type="journal article" date="2014" name="Int. J. Syst. Evol. Microbiol.">
        <title>Complete genome sequence of Corynebacterium casei LMG S-19264T (=DSM 44701T), isolated from a smear-ripened cheese.</title>
        <authorList>
            <consortium name="US DOE Joint Genome Institute (JGI-PGF)"/>
            <person name="Walter F."/>
            <person name="Albersmeier A."/>
            <person name="Kalinowski J."/>
            <person name="Ruckert C."/>
        </authorList>
    </citation>
    <scope>NUCLEOTIDE SEQUENCE</scope>
    <source>
        <strain evidence="2">JCM 4637</strain>
    </source>
</reference>
<dbReference type="EMBL" id="BMVC01000004">
    <property type="protein sequence ID" value="GHC91227.1"/>
    <property type="molecule type" value="Genomic_DNA"/>
</dbReference>
<keyword evidence="1" id="KW-0812">Transmembrane</keyword>
<sequence>MNITLRRTCAASVVLGGIGLILWLGFGLPRDGDDLGLWALRVGLGLAGLGAIHGGVRLMFPDRSGESDAANMV</sequence>
<feature type="transmembrane region" description="Helical" evidence="1">
    <location>
        <begin position="38"/>
        <end position="60"/>
    </location>
</feature>
<dbReference type="RefSeq" id="WP_189823716.1">
    <property type="nucleotide sequence ID" value="NZ_BMVC01000004.1"/>
</dbReference>
<name>A0A918WWU3_9ACTN</name>
<gene>
    <name evidence="2" type="ORF">GCM10010334_26060</name>
</gene>
<proteinExistence type="predicted"/>
<reference evidence="2" key="2">
    <citation type="submission" date="2020-09" db="EMBL/GenBank/DDBJ databases">
        <authorList>
            <person name="Sun Q."/>
            <person name="Ohkuma M."/>
        </authorList>
    </citation>
    <scope>NUCLEOTIDE SEQUENCE</scope>
    <source>
        <strain evidence="2">JCM 4637</strain>
    </source>
</reference>
<keyword evidence="1" id="KW-1133">Transmembrane helix</keyword>
<comment type="caution">
    <text evidence="2">The sequence shown here is derived from an EMBL/GenBank/DDBJ whole genome shotgun (WGS) entry which is preliminary data.</text>
</comment>
<evidence type="ECO:0000313" key="3">
    <source>
        <dbReference type="Proteomes" id="UP000638353"/>
    </source>
</evidence>
<accession>A0A918WWU3</accession>
<dbReference type="AlphaFoldDB" id="A0A918WWU3"/>
<keyword evidence="1" id="KW-0472">Membrane</keyword>
<organism evidence="2 3">
    <name type="scientific">Streptomyces finlayi</name>
    <dbReference type="NCBI Taxonomy" id="67296"/>
    <lineage>
        <taxon>Bacteria</taxon>
        <taxon>Bacillati</taxon>
        <taxon>Actinomycetota</taxon>
        <taxon>Actinomycetes</taxon>
        <taxon>Kitasatosporales</taxon>
        <taxon>Streptomycetaceae</taxon>
        <taxon>Streptomyces</taxon>
    </lineage>
</organism>
<protein>
    <submittedName>
        <fullName evidence="2">Uncharacterized protein</fullName>
    </submittedName>
</protein>